<dbReference type="SMART" id="SM00822">
    <property type="entry name" value="PKS_KR"/>
    <property type="match status" value="1"/>
</dbReference>
<dbReference type="Gene3D" id="3.40.50.720">
    <property type="entry name" value="NAD(P)-binding Rossmann-like Domain"/>
    <property type="match status" value="2"/>
</dbReference>
<feature type="region of interest" description="N-terminal hotdog fold" evidence="8">
    <location>
        <begin position="95"/>
        <end position="233"/>
    </location>
</feature>
<keyword evidence="6" id="KW-0511">Multifunctional enzyme</keyword>
<dbReference type="SUPFAM" id="SSF51735">
    <property type="entry name" value="NAD(P)-binding Rossmann-fold domains"/>
    <property type="match status" value="2"/>
</dbReference>
<evidence type="ECO:0000256" key="4">
    <source>
        <dbReference type="ARBA" id="ARBA00022857"/>
    </source>
</evidence>
<dbReference type="InterPro" id="IPR050444">
    <property type="entry name" value="Polyketide_Synthase"/>
</dbReference>
<dbReference type="Gene3D" id="3.90.180.10">
    <property type="entry name" value="Medium-chain alcohol dehydrogenases, catalytic domain"/>
    <property type="match status" value="1"/>
</dbReference>
<dbReference type="PROSITE" id="PS00012">
    <property type="entry name" value="PHOSPHOPANTETHEINE"/>
    <property type="match status" value="1"/>
</dbReference>
<organism evidence="11 12">
    <name type="scientific">Diaporthe vaccinii</name>
    <dbReference type="NCBI Taxonomy" id="105482"/>
    <lineage>
        <taxon>Eukaryota</taxon>
        <taxon>Fungi</taxon>
        <taxon>Dikarya</taxon>
        <taxon>Ascomycota</taxon>
        <taxon>Pezizomycotina</taxon>
        <taxon>Sordariomycetes</taxon>
        <taxon>Sordariomycetidae</taxon>
        <taxon>Diaporthales</taxon>
        <taxon>Diaporthaceae</taxon>
        <taxon>Diaporthe</taxon>
        <taxon>Diaporthe eres species complex</taxon>
    </lineage>
</organism>
<dbReference type="InterPro" id="IPR049900">
    <property type="entry name" value="PKS_mFAS_DH"/>
</dbReference>
<reference evidence="11 12" key="1">
    <citation type="submission" date="2024-03" db="EMBL/GenBank/DDBJ databases">
        <title>A high-quality draft genome sequence of Diaporthe vaccinii, a causative agent of upright dieback and viscid rot disease in cranberry plants.</title>
        <authorList>
            <person name="Sarrasin M."/>
            <person name="Lang B.F."/>
            <person name="Burger G."/>
        </authorList>
    </citation>
    <scope>NUCLEOTIDE SEQUENCE [LARGE SCALE GENOMIC DNA]</scope>
    <source>
        <strain evidence="11 12">IS7</strain>
    </source>
</reference>
<evidence type="ECO:0000313" key="12">
    <source>
        <dbReference type="Proteomes" id="UP001600888"/>
    </source>
</evidence>
<dbReference type="InterPro" id="IPR013154">
    <property type="entry name" value="ADH-like_N"/>
</dbReference>
<dbReference type="CDD" id="cd02440">
    <property type="entry name" value="AdoMet_MTases"/>
    <property type="match status" value="1"/>
</dbReference>
<dbReference type="InterPro" id="IPR042104">
    <property type="entry name" value="PKS_dehydratase_sf"/>
</dbReference>
<evidence type="ECO:0000259" key="9">
    <source>
        <dbReference type="PROSITE" id="PS50075"/>
    </source>
</evidence>
<evidence type="ECO:0000256" key="7">
    <source>
        <dbReference type="ARBA" id="ARBA00023315"/>
    </source>
</evidence>
<dbReference type="InterPro" id="IPR036291">
    <property type="entry name" value="NAD(P)-bd_dom_sf"/>
</dbReference>
<dbReference type="EMBL" id="JBAWTH010000006">
    <property type="protein sequence ID" value="KAL2291414.1"/>
    <property type="molecule type" value="Genomic_DNA"/>
</dbReference>
<dbReference type="InterPro" id="IPR020843">
    <property type="entry name" value="ER"/>
</dbReference>
<feature type="domain" description="Carrier" evidence="9">
    <location>
        <begin position="1604"/>
        <end position="1681"/>
    </location>
</feature>
<sequence>MLDIFKNTETKFTDLSYESVLRRKIDGAQTALQAVGNLWVKGFNVDLNKVNGVDVDSPSTKMLVDLPPYSWNHALTFWDESHLSKAYRLREKPRLDLLGYPVAGVPEPTWRNFLRCNENPWIREHKVQGNILYPGAGMLVMAIEGAKQLAESTNANEVIYGYELRDVSIVTALSVPDSEEGVEVMVQFHPRRTGTKAPPSTSLNEFTVSSWSEDTKEWVVHARGMVSVTYASSLSPAMHKEVDLENTARKVEFIKSKEVCQQPARSFLYDTVETVGMQYGPTFRNMTELYAGPSASYGVITVPDTKSIMPMGFEYPSVIHPATLDSVLHLLFPSISGAEQSISEAVVPISFDRVFVSADIPNTPGTALHGISTAKKMSYTTWTSSITISDENYAKPLVIMEGLSLASIGGDNDTSATETRASCFEQVWHEDVDLLESSHIKELVYKRTIPNADDESVLDLLEYVCLVHIVRCLDWLQTPEGKVHMPEDGFWKLYVEWMEVVKAFFPPLDADPAAVEAKLKSARERIALSESGDITVQMVDRIGENLANIFTHKVEPLQVMTEGDLLYTFYRGAFGTSFNSNVAEYVGLVADKNPGLSILEIGAGTGGTTYHVLERLRNEDGSSKAKKYFFTDISPGFLGKAQDRFVADASIIEFGTCNIENDPIEQGFQPETFDLIVCANVLHATKSIQETLQHCRSLLKPGGKLVLSEVTIKRIFSGFIMGPLPGWWLGEANGRKGGPLMDVGEWEAALKMADFSGVDMDVRGDRETSNEPVSLIVSTKPATSRPKPAINYAIVSGESAQSRTLAIALQTTFEAAGYNASVSQWGSFTETDIAGKYCISFTEWDATLLANLTDDNWAKLRQMLDKSAGTLWLTGGAAMECTNPMQSLMVGLSRAIRNEDAGTLLATLDIDAPKTLKDTAAVADAILRVALDHSRGDREDGEFASRDKTIFVPRVERVPKIDASLRGYEAKGEPELVSFTGCGRPLKLTIKTPGLLDTFRWEEDETYYTPLQDDWIEVQVKAVGLNFKDVLVALGNLNENKLGVDASGIVTRVGKDVTNFKPGDRVMTASCDTFATYLRFPSQGAIAMPESMSFEDAASMPLIFLTAYYALVTTGGLAKGETILIHAAAGGVGQAAITLAKHISCEIFATVGSEEKKKLIMSQYGIPEDHIFSSRDTSFAKGVMRATGGRGVDAVLNSLAGEALRLSWHCLAKFGRFLEIGKADLFANTGLDMKPFLDNKSYIGVNLLDFENNPTPRAVALWTEVERLIQNSSLKPVSPVQLFTMADVEKAFRYMQTGKHMGKVVVRVDDADMVQTVPRTPQVGVTGDATYVVAGLGGICREIGRWLADKGAKSIVFLSRTAKSGKENAEFAEELRKTYGANIVAFDCDVGDAKALAGVLEECSALPPIKGCVTGAMVLDDVLFDKMTAAHLRKTVGPKVHGTWNLHDQLPKDVDFFVMLSSLAGVMGHRGQGNYGAGNIFQDYFASYRRSLGLRAMTIDIGYLLSVGFVAEHDEYVDHVKAMGLKVMHNSDLHGLLSIAMEDPRTHPAQIMCGLPFNEYSEAWYWMNDGRFAALRNRAEGAGAGSGSTISLRDELVRCADAATAVDLITVAMVERLAKLMMMPESDVDAGKALSMYGVDSLVAVEVRNWIARETGVDVSVFDIMAHIPMRQLAADLAGKCKLLPPDAI</sequence>
<evidence type="ECO:0000256" key="3">
    <source>
        <dbReference type="ARBA" id="ARBA00022679"/>
    </source>
</evidence>
<dbReference type="Gene3D" id="3.10.129.110">
    <property type="entry name" value="Polyketide synthase dehydratase"/>
    <property type="match status" value="1"/>
</dbReference>
<accession>A0ABR4F9U1</accession>
<feature type="domain" description="PKS/mFAS DH" evidence="10">
    <location>
        <begin position="95"/>
        <end position="414"/>
    </location>
</feature>
<evidence type="ECO:0000256" key="5">
    <source>
        <dbReference type="ARBA" id="ARBA00023002"/>
    </source>
</evidence>
<evidence type="ECO:0008006" key="13">
    <source>
        <dbReference type="Google" id="ProtNLM"/>
    </source>
</evidence>
<keyword evidence="2" id="KW-0597">Phosphoprotein</keyword>
<dbReference type="Pfam" id="PF08242">
    <property type="entry name" value="Methyltransf_12"/>
    <property type="match status" value="1"/>
</dbReference>
<evidence type="ECO:0000313" key="11">
    <source>
        <dbReference type="EMBL" id="KAL2291414.1"/>
    </source>
</evidence>
<dbReference type="Pfam" id="PF23297">
    <property type="entry name" value="ACP_SdgA_C"/>
    <property type="match status" value="1"/>
</dbReference>
<keyword evidence="5" id="KW-0560">Oxidoreductase</keyword>
<evidence type="ECO:0000256" key="8">
    <source>
        <dbReference type="PROSITE-ProRule" id="PRU01363"/>
    </source>
</evidence>
<name>A0ABR4F9U1_9PEZI</name>
<dbReference type="SUPFAM" id="SSF50129">
    <property type="entry name" value="GroES-like"/>
    <property type="match status" value="1"/>
</dbReference>
<dbReference type="InterPro" id="IPR057326">
    <property type="entry name" value="KR_dom"/>
</dbReference>
<evidence type="ECO:0000256" key="2">
    <source>
        <dbReference type="ARBA" id="ARBA00022553"/>
    </source>
</evidence>
<dbReference type="InterPro" id="IPR013968">
    <property type="entry name" value="PKS_KR"/>
</dbReference>
<feature type="active site" description="Proton donor; for dehydratase activity" evidence="8">
    <location>
        <position position="325"/>
    </location>
</feature>
<dbReference type="InterPro" id="IPR009081">
    <property type="entry name" value="PP-bd_ACP"/>
</dbReference>
<dbReference type="InterPro" id="IPR020807">
    <property type="entry name" value="PKS_DH"/>
</dbReference>
<dbReference type="CDD" id="cd05195">
    <property type="entry name" value="enoyl_red"/>
    <property type="match status" value="1"/>
</dbReference>
<keyword evidence="3" id="KW-0808">Transferase</keyword>
<dbReference type="SUPFAM" id="SSF47336">
    <property type="entry name" value="ACP-like"/>
    <property type="match status" value="1"/>
</dbReference>
<dbReference type="InterPro" id="IPR013217">
    <property type="entry name" value="Methyltransf_12"/>
</dbReference>
<keyword evidence="7" id="KW-0012">Acyltransferase</keyword>
<dbReference type="InterPro" id="IPR036736">
    <property type="entry name" value="ACP-like_sf"/>
</dbReference>
<dbReference type="Pfam" id="PF08659">
    <property type="entry name" value="KR"/>
    <property type="match status" value="1"/>
</dbReference>
<dbReference type="InterPro" id="IPR020806">
    <property type="entry name" value="PKS_PP-bd"/>
</dbReference>
<dbReference type="Proteomes" id="UP001600888">
    <property type="component" value="Unassembled WGS sequence"/>
</dbReference>
<dbReference type="PROSITE" id="PS50075">
    <property type="entry name" value="CARRIER"/>
    <property type="match status" value="1"/>
</dbReference>
<evidence type="ECO:0000259" key="10">
    <source>
        <dbReference type="PROSITE" id="PS52019"/>
    </source>
</evidence>
<evidence type="ECO:0000256" key="1">
    <source>
        <dbReference type="ARBA" id="ARBA00022450"/>
    </source>
</evidence>
<gene>
    <name evidence="11" type="ORF">FJTKL_12818</name>
</gene>
<dbReference type="InterPro" id="IPR029063">
    <property type="entry name" value="SAM-dependent_MTases_sf"/>
</dbReference>
<dbReference type="Pfam" id="PF08240">
    <property type="entry name" value="ADH_N"/>
    <property type="match status" value="1"/>
</dbReference>
<dbReference type="Pfam" id="PF13602">
    <property type="entry name" value="ADH_zinc_N_2"/>
    <property type="match status" value="1"/>
</dbReference>
<protein>
    <recommendedName>
        <fullName evidence="13">Carrier domain-containing protein</fullName>
    </recommendedName>
</protein>
<dbReference type="InterPro" id="IPR006162">
    <property type="entry name" value="Ppantetheine_attach_site"/>
</dbReference>
<dbReference type="PANTHER" id="PTHR45681:SF6">
    <property type="entry name" value="POLYKETIDE SYNTHASE 37"/>
    <property type="match status" value="1"/>
</dbReference>
<feature type="region of interest" description="C-terminal hotdog fold" evidence="8">
    <location>
        <begin position="259"/>
        <end position="414"/>
    </location>
</feature>
<dbReference type="InterPro" id="IPR049551">
    <property type="entry name" value="PKS_DH_C"/>
</dbReference>
<dbReference type="Pfam" id="PF14765">
    <property type="entry name" value="PS-DH"/>
    <property type="match status" value="1"/>
</dbReference>
<dbReference type="Pfam" id="PF21089">
    <property type="entry name" value="PKS_DH_N"/>
    <property type="match status" value="1"/>
</dbReference>
<dbReference type="Gene3D" id="1.10.1200.10">
    <property type="entry name" value="ACP-like"/>
    <property type="match status" value="1"/>
</dbReference>
<dbReference type="PROSITE" id="PS52019">
    <property type="entry name" value="PKS_MFAS_DH"/>
    <property type="match status" value="1"/>
</dbReference>
<feature type="active site" description="Proton acceptor; for dehydratase activity" evidence="8">
    <location>
        <position position="125"/>
    </location>
</feature>
<dbReference type="InterPro" id="IPR049552">
    <property type="entry name" value="PKS_DH_N"/>
</dbReference>
<dbReference type="InterPro" id="IPR056501">
    <property type="entry name" value="NAD-bd_HRPKS_sdrA"/>
</dbReference>
<keyword evidence="12" id="KW-1185">Reference proteome</keyword>
<keyword evidence="1" id="KW-0596">Phosphopantetheine</keyword>
<comment type="caution">
    <text evidence="11">The sequence shown here is derived from an EMBL/GenBank/DDBJ whole genome shotgun (WGS) entry which is preliminary data.</text>
</comment>
<dbReference type="PANTHER" id="PTHR45681">
    <property type="entry name" value="POLYKETIDE SYNTHASE 44-RELATED"/>
    <property type="match status" value="1"/>
</dbReference>
<evidence type="ECO:0000256" key="6">
    <source>
        <dbReference type="ARBA" id="ARBA00023268"/>
    </source>
</evidence>
<dbReference type="Pfam" id="PF23114">
    <property type="entry name" value="NAD-bd_HRPKS_sdrA"/>
    <property type="match status" value="1"/>
</dbReference>
<dbReference type="SUPFAM" id="SSF53335">
    <property type="entry name" value="S-adenosyl-L-methionine-dependent methyltransferases"/>
    <property type="match status" value="1"/>
</dbReference>
<keyword evidence="4" id="KW-0521">NADP</keyword>
<proteinExistence type="predicted"/>
<dbReference type="SMART" id="SM00826">
    <property type="entry name" value="PKS_DH"/>
    <property type="match status" value="1"/>
</dbReference>
<dbReference type="SMART" id="SM00823">
    <property type="entry name" value="PKS_PP"/>
    <property type="match status" value="1"/>
</dbReference>
<dbReference type="Gene3D" id="3.40.50.150">
    <property type="entry name" value="Vaccinia Virus protein VP39"/>
    <property type="match status" value="1"/>
</dbReference>
<dbReference type="SMART" id="SM00829">
    <property type="entry name" value="PKS_ER"/>
    <property type="match status" value="1"/>
</dbReference>
<dbReference type="InterPro" id="IPR011032">
    <property type="entry name" value="GroES-like_sf"/>
</dbReference>